<dbReference type="EMBL" id="JAUSTW010000008">
    <property type="protein sequence ID" value="MDQ0201067.1"/>
    <property type="molecule type" value="Genomic_DNA"/>
</dbReference>
<dbReference type="InterPro" id="IPR025248">
    <property type="entry name" value="DUF4007"/>
</dbReference>
<protein>
    <recommendedName>
        <fullName evidence="1">DUF4007 domain-containing protein</fullName>
    </recommendedName>
</protein>
<proteinExistence type="predicted"/>
<keyword evidence="3" id="KW-1185">Reference proteome</keyword>
<dbReference type="RefSeq" id="WP_307411966.1">
    <property type="nucleotide sequence ID" value="NZ_JAUSTW010000008.1"/>
</dbReference>
<sequence>MKYSLNFHKTFSPERDAIAQLLRLSKQSDKFLTKEEISQLTTIPTGASSGKVVPNINYAEFMGLINVETKGKRFKVFPTILGDIIYNEDPYFVESITLWSCHYNLVSKGSKAILWSFVFNELVPQLGTEIQKEVLSNIVCKNFESEVNLTPLRSSYLNDTSFAALNIMIDEGKNYIFTPHKIEPSYKYLYAYQLLSNWEKLAGDMTEITITDLKEKLYFGVPYLWSDRDILNVIELLQDERIILINRQLNPLTIVRQESSQVLLSQIYSLLI</sequence>
<dbReference type="Proteomes" id="UP001224122">
    <property type="component" value="Unassembled WGS sequence"/>
</dbReference>
<feature type="domain" description="DUF4007" evidence="1">
    <location>
        <begin position="60"/>
        <end position="157"/>
    </location>
</feature>
<organism evidence="2 3">
    <name type="scientific">Neobacillus ginsengisoli</name>
    <dbReference type="NCBI Taxonomy" id="904295"/>
    <lineage>
        <taxon>Bacteria</taxon>
        <taxon>Bacillati</taxon>
        <taxon>Bacillota</taxon>
        <taxon>Bacilli</taxon>
        <taxon>Bacillales</taxon>
        <taxon>Bacillaceae</taxon>
        <taxon>Neobacillus</taxon>
    </lineage>
</organism>
<evidence type="ECO:0000313" key="3">
    <source>
        <dbReference type="Proteomes" id="UP001224122"/>
    </source>
</evidence>
<comment type="caution">
    <text evidence="2">The sequence shown here is derived from an EMBL/GenBank/DDBJ whole genome shotgun (WGS) entry which is preliminary data.</text>
</comment>
<evidence type="ECO:0000259" key="1">
    <source>
        <dbReference type="Pfam" id="PF13182"/>
    </source>
</evidence>
<accession>A0ABT9XZR2</accession>
<evidence type="ECO:0000313" key="2">
    <source>
        <dbReference type="EMBL" id="MDQ0201067.1"/>
    </source>
</evidence>
<gene>
    <name evidence="2" type="ORF">J2S10_004273</name>
</gene>
<name>A0ABT9XZR2_9BACI</name>
<reference evidence="2 3" key="1">
    <citation type="submission" date="2023-07" db="EMBL/GenBank/DDBJ databases">
        <title>Genomic Encyclopedia of Type Strains, Phase IV (KMG-IV): sequencing the most valuable type-strain genomes for metagenomic binning, comparative biology and taxonomic classification.</title>
        <authorList>
            <person name="Goeker M."/>
        </authorList>
    </citation>
    <scope>NUCLEOTIDE SEQUENCE [LARGE SCALE GENOMIC DNA]</scope>
    <source>
        <strain evidence="2 3">DSM 27594</strain>
    </source>
</reference>
<dbReference type="Pfam" id="PF13182">
    <property type="entry name" value="DUF4007"/>
    <property type="match status" value="1"/>
</dbReference>